<dbReference type="InterPro" id="IPR036249">
    <property type="entry name" value="Thioredoxin-like_sf"/>
</dbReference>
<dbReference type="PANTHER" id="PTHR42852:SF6">
    <property type="entry name" value="THIOL:DISULFIDE INTERCHANGE PROTEIN DSBE"/>
    <property type="match status" value="1"/>
</dbReference>
<proteinExistence type="predicted"/>
<dbReference type="AlphaFoldDB" id="A0A291QWM4"/>
<feature type="chain" id="PRO_5012674308" description="Thioredoxin domain-containing protein" evidence="5">
    <location>
        <begin position="24"/>
        <end position="409"/>
    </location>
</feature>
<keyword evidence="2" id="KW-0201">Cytochrome c-type biogenesis</keyword>
<evidence type="ECO:0000256" key="4">
    <source>
        <dbReference type="ARBA" id="ARBA00023284"/>
    </source>
</evidence>
<evidence type="ECO:0000313" key="8">
    <source>
        <dbReference type="Proteomes" id="UP000220133"/>
    </source>
</evidence>
<dbReference type="RefSeq" id="WP_098194704.1">
    <property type="nucleotide sequence ID" value="NZ_CP023777.1"/>
</dbReference>
<evidence type="ECO:0000256" key="1">
    <source>
        <dbReference type="ARBA" id="ARBA00004196"/>
    </source>
</evidence>
<gene>
    <name evidence="7" type="ORF">COR50_14800</name>
</gene>
<dbReference type="InterPro" id="IPR013766">
    <property type="entry name" value="Thioredoxin_domain"/>
</dbReference>
<evidence type="ECO:0000256" key="2">
    <source>
        <dbReference type="ARBA" id="ARBA00022748"/>
    </source>
</evidence>
<organism evidence="7 8">
    <name type="scientific">Chitinophaga caeni</name>
    <dbReference type="NCBI Taxonomy" id="2029983"/>
    <lineage>
        <taxon>Bacteria</taxon>
        <taxon>Pseudomonadati</taxon>
        <taxon>Bacteroidota</taxon>
        <taxon>Chitinophagia</taxon>
        <taxon>Chitinophagales</taxon>
        <taxon>Chitinophagaceae</taxon>
        <taxon>Chitinophaga</taxon>
    </lineage>
</organism>
<dbReference type="SUPFAM" id="SSF52833">
    <property type="entry name" value="Thioredoxin-like"/>
    <property type="match status" value="1"/>
</dbReference>
<dbReference type="EMBL" id="CP023777">
    <property type="protein sequence ID" value="ATL48330.1"/>
    <property type="molecule type" value="Genomic_DNA"/>
</dbReference>
<dbReference type="Proteomes" id="UP000220133">
    <property type="component" value="Chromosome"/>
</dbReference>
<dbReference type="InterPro" id="IPR013740">
    <property type="entry name" value="Redoxin"/>
</dbReference>
<accession>A0A291QWM4</accession>
<dbReference type="OrthoDB" id="9794348at2"/>
<dbReference type="GO" id="GO:0017004">
    <property type="term" value="P:cytochrome complex assembly"/>
    <property type="evidence" value="ECO:0007669"/>
    <property type="project" value="UniProtKB-KW"/>
</dbReference>
<dbReference type="Pfam" id="PF08534">
    <property type="entry name" value="Redoxin"/>
    <property type="match status" value="1"/>
</dbReference>
<keyword evidence="8" id="KW-1185">Reference proteome</keyword>
<evidence type="ECO:0000313" key="7">
    <source>
        <dbReference type="EMBL" id="ATL48330.1"/>
    </source>
</evidence>
<dbReference type="PROSITE" id="PS51352">
    <property type="entry name" value="THIOREDOXIN_2"/>
    <property type="match status" value="1"/>
</dbReference>
<evidence type="ECO:0000259" key="6">
    <source>
        <dbReference type="PROSITE" id="PS51352"/>
    </source>
</evidence>
<sequence length="409" mass="47229">MKRFVLKSWMPLALLASPITMLAQQNKIVKSITVKGKVQFRDPRTKEQKIWLMKESLVGKPTAVDSCLLKEDNSFTFTLKQDHQGVYSIDALHWDHATFWSDADVKVSMRGYDTARYKVKVPHYNYVEGSYDNNFVNMSVLNSELNYRRMIDEYNMQYYAKKSTDSAFNHYLETRTVYNPLSKDFETRQEILIRSYQDRPVAIYAIRGMAGTEAGEKYDRALSMLDVLIGKYPWLTEAKDLKKNIIFNMEQAQKLKAGKPMPSISYPTPGGQLANLEKYKGKYLLVDFWASWCGPCRQAIPKVKELYETYKEKGFAVVSISIDTDEKAWRKAMKDENMPWEQMLSSNKDETMKTFQFSGIPTLYLVDPEGNIINKYTGFTDEAHEKIENAIKNKEKAPKAVRSASMSSF</sequence>
<evidence type="ECO:0000256" key="3">
    <source>
        <dbReference type="ARBA" id="ARBA00023157"/>
    </source>
</evidence>
<dbReference type="GO" id="GO:0030313">
    <property type="term" value="C:cell envelope"/>
    <property type="evidence" value="ECO:0007669"/>
    <property type="project" value="UniProtKB-SubCell"/>
</dbReference>
<feature type="signal peptide" evidence="5">
    <location>
        <begin position="1"/>
        <end position="23"/>
    </location>
</feature>
<dbReference type="CDD" id="cd02966">
    <property type="entry name" value="TlpA_like_family"/>
    <property type="match status" value="1"/>
</dbReference>
<keyword evidence="3" id="KW-1015">Disulfide bond</keyword>
<keyword evidence="5" id="KW-0732">Signal</keyword>
<comment type="subcellular location">
    <subcellularLocation>
        <location evidence="1">Cell envelope</location>
    </subcellularLocation>
</comment>
<dbReference type="GO" id="GO:0016491">
    <property type="term" value="F:oxidoreductase activity"/>
    <property type="evidence" value="ECO:0007669"/>
    <property type="project" value="InterPro"/>
</dbReference>
<name>A0A291QWM4_9BACT</name>
<protein>
    <recommendedName>
        <fullName evidence="6">Thioredoxin domain-containing protein</fullName>
    </recommendedName>
</protein>
<dbReference type="Gene3D" id="3.40.30.10">
    <property type="entry name" value="Glutaredoxin"/>
    <property type="match status" value="1"/>
</dbReference>
<reference evidence="7 8" key="1">
    <citation type="submission" date="2017-10" db="EMBL/GenBank/DDBJ databases">
        <title>Paenichitinophaga pekingensis gen. nov., sp. nov., isolated from activated sludge.</title>
        <authorList>
            <person name="Jin D."/>
            <person name="Kong X."/>
            <person name="Deng Y."/>
            <person name="Bai Z."/>
        </authorList>
    </citation>
    <scope>NUCLEOTIDE SEQUENCE [LARGE SCALE GENOMIC DNA]</scope>
    <source>
        <strain evidence="7 8">13</strain>
    </source>
</reference>
<dbReference type="KEGG" id="cbae:COR50_14800"/>
<evidence type="ECO:0000256" key="5">
    <source>
        <dbReference type="SAM" id="SignalP"/>
    </source>
</evidence>
<keyword evidence="4" id="KW-0676">Redox-active center</keyword>
<dbReference type="InterPro" id="IPR050553">
    <property type="entry name" value="Thioredoxin_ResA/DsbE_sf"/>
</dbReference>
<dbReference type="PANTHER" id="PTHR42852">
    <property type="entry name" value="THIOL:DISULFIDE INTERCHANGE PROTEIN DSBE"/>
    <property type="match status" value="1"/>
</dbReference>
<feature type="domain" description="Thioredoxin" evidence="6">
    <location>
        <begin position="255"/>
        <end position="396"/>
    </location>
</feature>